<comment type="caution">
    <text evidence="1">The sequence shown here is derived from an EMBL/GenBank/DDBJ whole genome shotgun (WGS) entry which is preliminary data.</text>
</comment>
<reference evidence="1" key="1">
    <citation type="journal article" date="2020" name="mSystems">
        <title>Genome- and Community-Level Interaction Insights into Carbon Utilization and Element Cycling Functions of Hydrothermarchaeota in Hydrothermal Sediment.</title>
        <authorList>
            <person name="Zhou Z."/>
            <person name="Liu Y."/>
            <person name="Xu W."/>
            <person name="Pan J."/>
            <person name="Luo Z.H."/>
            <person name="Li M."/>
        </authorList>
    </citation>
    <scope>NUCLEOTIDE SEQUENCE [LARGE SCALE GENOMIC DNA]</scope>
    <source>
        <strain evidence="1">SpSt-1116</strain>
    </source>
</reference>
<proteinExistence type="predicted"/>
<accession>A0A7J3ZJH4</accession>
<name>A0A7J3ZJH4_9CREN</name>
<sequence length="99" mass="11380">MIEVEISSRGVIKVKSTCALPLRVWSVEFIFKSETSRIEEGREKRIEVNVRDSVKLNRVINSGEEVSVDLGVPIDRLQEVTVYYSVEGRFFKKSIPLHK</sequence>
<dbReference type="AlphaFoldDB" id="A0A7J3ZJH4"/>
<gene>
    <name evidence="1" type="ORF">ENM78_01940</name>
</gene>
<dbReference type="EMBL" id="DRZC01000028">
    <property type="protein sequence ID" value="HHQ80213.1"/>
    <property type="molecule type" value="Genomic_DNA"/>
</dbReference>
<evidence type="ECO:0000313" key="1">
    <source>
        <dbReference type="EMBL" id="HHQ80213.1"/>
    </source>
</evidence>
<organism evidence="1">
    <name type="scientific">Fervidicoccus fontis</name>
    <dbReference type="NCBI Taxonomy" id="683846"/>
    <lineage>
        <taxon>Archaea</taxon>
        <taxon>Thermoproteota</taxon>
        <taxon>Thermoprotei</taxon>
        <taxon>Fervidicoccales</taxon>
        <taxon>Fervidicoccaceae</taxon>
        <taxon>Fervidicoccus</taxon>
    </lineage>
</organism>
<protein>
    <submittedName>
        <fullName evidence="1">Uncharacterized protein</fullName>
    </submittedName>
</protein>